<dbReference type="Proteomes" id="UP001443914">
    <property type="component" value="Unassembled WGS sequence"/>
</dbReference>
<evidence type="ECO:0000313" key="3">
    <source>
        <dbReference type="Proteomes" id="UP001443914"/>
    </source>
</evidence>
<organism evidence="2 3">
    <name type="scientific">Saponaria officinalis</name>
    <name type="common">Common soapwort</name>
    <name type="synonym">Lychnis saponaria</name>
    <dbReference type="NCBI Taxonomy" id="3572"/>
    <lineage>
        <taxon>Eukaryota</taxon>
        <taxon>Viridiplantae</taxon>
        <taxon>Streptophyta</taxon>
        <taxon>Embryophyta</taxon>
        <taxon>Tracheophyta</taxon>
        <taxon>Spermatophyta</taxon>
        <taxon>Magnoliopsida</taxon>
        <taxon>eudicotyledons</taxon>
        <taxon>Gunneridae</taxon>
        <taxon>Pentapetalae</taxon>
        <taxon>Caryophyllales</taxon>
        <taxon>Caryophyllaceae</taxon>
        <taxon>Caryophylleae</taxon>
        <taxon>Saponaria</taxon>
    </lineage>
</organism>
<dbReference type="PANTHER" id="PTHR44259">
    <property type="entry name" value="OS07G0183000 PROTEIN-RELATED"/>
    <property type="match status" value="1"/>
</dbReference>
<dbReference type="Pfam" id="PF03478">
    <property type="entry name" value="Beta-prop_KIB1-4"/>
    <property type="match status" value="1"/>
</dbReference>
<feature type="domain" description="KIB1-4 beta-propeller" evidence="1">
    <location>
        <begin position="125"/>
        <end position="403"/>
    </location>
</feature>
<dbReference type="InterPro" id="IPR005174">
    <property type="entry name" value="KIB1-4_b-propeller"/>
</dbReference>
<evidence type="ECO:0000259" key="1">
    <source>
        <dbReference type="Pfam" id="PF03478"/>
    </source>
</evidence>
<comment type="caution">
    <text evidence="2">The sequence shown here is derived from an EMBL/GenBank/DDBJ whole genome shotgun (WGS) entry which is preliminary data.</text>
</comment>
<proteinExistence type="predicted"/>
<reference evidence="2" key="1">
    <citation type="submission" date="2024-03" db="EMBL/GenBank/DDBJ databases">
        <title>WGS assembly of Saponaria officinalis var. Norfolk2.</title>
        <authorList>
            <person name="Jenkins J."/>
            <person name="Shu S."/>
            <person name="Grimwood J."/>
            <person name="Barry K."/>
            <person name="Goodstein D."/>
            <person name="Schmutz J."/>
            <person name="Leebens-Mack J."/>
            <person name="Osbourn A."/>
        </authorList>
    </citation>
    <scope>NUCLEOTIDE SEQUENCE [LARGE SCALE GENOMIC DNA]</scope>
    <source>
        <strain evidence="2">JIC</strain>
    </source>
</reference>
<sequence>MINKVAMDGNNVLVPCKRGKLSFIFIPDHICELILGKLKPLSKDYFRFGCVSKQWFSILMQDRQRRRRLHHTNELVPLLALPSRRHNDGTVKAVVNTLFSIIDKTTTNGVDLRLTYDVGVDDILNYCGSSYGWLCYFLKSYEIVLCNPFAAVDNVIRLPPIMRAFDTSPVSKTDKALLRCWQDFISIPRNLGFQYAVRKIVLSADPRTALHFLIVAIYTGCDRLAFFNYTTRPTTTTNFPSWTYFDQDDGWGQFSDVIFHQGLLYACGKRHVFVIKVDTIDYVPVFQVCAKIDMPILNRYSISPSVSYLTVTTSTKELLLIVKLLHLKSDNSLSLKMFRVFKLAKNQDEELWWVNVTNLDGDAVFVGFNHTLSVVASASTGCLPDSIYFTDDCPYISRDVGPYGSDGPVNMGVVNLNNKSECKRIRRLPNLEQLPMPPIWILPMF</sequence>
<evidence type="ECO:0000313" key="2">
    <source>
        <dbReference type="EMBL" id="KAK9665023.1"/>
    </source>
</evidence>
<keyword evidence="3" id="KW-1185">Reference proteome</keyword>
<accession>A0AAW1GQ39</accession>
<protein>
    <recommendedName>
        <fullName evidence="1">KIB1-4 beta-propeller domain-containing protein</fullName>
    </recommendedName>
</protein>
<gene>
    <name evidence="2" type="ORF">RND81_14G085000</name>
</gene>
<dbReference type="InterPro" id="IPR050942">
    <property type="entry name" value="F-box_BR-signaling"/>
</dbReference>
<dbReference type="PANTHER" id="PTHR44259:SF93">
    <property type="entry name" value="PROTEIN, PUTATIVE (DUF295)-RELATED"/>
    <property type="match status" value="1"/>
</dbReference>
<dbReference type="EMBL" id="JBDFQZ010000014">
    <property type="protein sequence ID" value="KAK9665023.1"/>
    <property type="molecule type" value="Genomic_DNA"/>
</dbReference>
<name>A0AAW1GQ39_SAPOF</name>
<dbReference type="AlphaFoldDB" id="A0AAW1GQ39"/>